<dbReference type="AlphaFoldDB" id="A0A2Z3H8X4"/>
<dbReference type="InterPro" id="IPR011989">
    <property type="entry name" value="ARM-like"/>
</dbReference>
<sequence>MASLPWQGAVQVSFMFGTQRASVVGLVDWHALAQKLGTLRDGGESGGSDLGRQALELIVGVDSLRSAVDYYVAGAPGSELARSVLALLKPLSAMERCLEIARSEADAESRRSAVELLRMVADGRGIAWAAEFLGDEDEGVQVWGAGIVDQLLWSGLADPEDCGQILEAMATHPNVGVQRQAAFVRSFLASRQKAAEPGAAPDTAI</sequence>
<dbReference type="KEGG" id="gog:C1280_15065"/>
<evidence type="ECO:0008006" key="3">
    <source>
        <dbReference type="Google" id="ProtNLM"/>
    </source>
</evidence>
<dbReference type="Gene3D" id="1.25.10.10">
    <property type="entry name" value="Leucine-rich Repeat Variant"/>
    <property type="match status" value="1"/>
</dbReference>
<name>A0A2Z3H8X4_9BACT</name>
<accession>A0A2Z3H8X4</accession>
<reference evidence="1 2" key="1">
    <citation type="submission" date="2018-01" db="EMBL/GenBank/DDBJ databases">
        <title>G. obscuriglobus.</title>
        <authorList>
            <person name="Franke J."/>
            <person name="Blomberg W."/>
            <person name="Selmecki A."/>
        </authorList>
    </citation>
    <scope>NUCLEOTIDE SEQUENCE [LARGE SCALE GENOMIC DNA]</scope>
    <source>
        <strain evidence="1 2">DSM 5831</strain>
    </source>
</reference>
<dbReference type="SUPFAM" id="SSF48371">
    <property type="entry name" value="ARM repeat"/>
    <property type="match status" value="1"/>
</dbReference>
<dbReference type="InterPro" id="IPR016024">
    <property type="entry name" value="ARM-type_fold"/>
</dbReference>
<dbReference type="Proteomes" id="UP000245802">
    <property type="component" value="Chromosome"/>
</dbReference>
<organism evidence="1 2">
    <name type="scientific">Gemmata obscuriglobus</name>
    <dbReference type="NCBI Taxonomy" id="114"/>
    <lineage>
        <taxon>Bacteria</taxon>
        <taxon>Pseudomonadati</taxon>
        <taxon>Planctomycetota</taxon>
        <taxon>Planctomycetia</taxon>
        <taxon>Gemmatales</taxon>
        <taxon>Gemmataceae</taxon>
        <taxon>Gemmata</taxon>
    </lineage>
</organism>
<protein>
    <recommendedName>
        <fullName evidence="3">HEAT repeat domain-containing protein</fullName>
    </recommendedName>
</protein>
<keyword evidence="2" id="KW-1185">Reference proteome</keyword>
<evidence type="ECO:0000313" key="1">
    <source>
        <dbReference type="EMBL" id="AWM38174.1"/>
    </source>
</evidence>
<gene>
    <name evidence="1" type="ORF">C1280_15065</name>
</gene>
<dbReference type="EMBL" id="CP025958">
    <property type="protein sequence ID" value="AWM38174.1"/>
    <property type="molecule type" value="Genomic_DNA"/>
</dbReference>
<proteinExistence type="predicted"/>
<evidence type="ECO:0000313" key="2">
    <source>
        <dbReference type="Proteomes" id="UP000245802"/>
    </source>
</evidence>